<comment type="subcellular location">
    <subcellularLocation>
        <location evidence="1">Cell outer membrane</location>
        <topology evidence="1">Multi-pass membrane protein</topology>
    </subcellularLocation>
</comment>
<dbReference type="GO" id="GO:0044718">
    <property type="term" value="P:siderophore transmembrane transport"/>
    <property type="evidence" value="ECO:0007669"/>
    <property type="project" value="TreeGrafter"/>
</dbReference>
<evidence type="ECO:0000256" key="5">
    <source>
        <dbReference type="ARBA" id="ARBA00023077"/>
    </source>
</evidence>
<keyword evidence="13" id="KW-1185">Reference proteome</keyword>
<feature type="signal peptide" evidence="9">
    <location>
        <begin position="1"/>
        <end position="21"/>
    </location>
</feature>
<keyword evidence="5 8" id="KW-0798">TonB box</keyword>
<dbReference type="RefSeq" id="WP_244181894.1">
    <property type="nucleotide sequence ID" value="NZ_QJJM01000010.1"/>
</dbReference>
<dbReference type="Proteomes" id="UP000248014">
    <property type="component" value="Unassembled WGS sequence"/>
</dbReference>
<dbReference type="EMBL" id="QJJM01000010">
    <property type="protein sequence ID" value="PXW73434.1"/>
    <property type="molecule type" value="Genomic_DNA"/>
</dbReference>
<dbReference type="GO" id="GO:0009279">
    <property type="term" value="C:cell outer membrane"/>
    <property type="evidence" value="ECO:0007669"/>
    <property type="project" value="UniProtKB-SubCell"/>
</dbReference>
<keyword evidence="9" id="KW-0732">Signal</keyword>
<dbReference type="Gene3D" id="2.170.130.10">
    <property type="entry name" value="TonB-dependent receptor, plug domain"/>
    <property type="match status" value="1"/>
</dbReference>
<evidence type="ECO:0000259" key="11">
    <source>
        <dbReference type="Pfam" id="PF07715"/>
    </source>
</evidence>
<dbReference type="PANTHER" id="PTHR30069:SF36">
    <property type="entry name" value="BLL6948 PROTEIN"/>
    <property type="match status" value="1"/>
</dbReference>
<feature type="chain" id="PRO_5015841674" evidence="9">
    <location>
        <begin position="22"/>
        <end position="438"/>
    </location>
</feature>
<feature type="domain" description="TonB-dependent receptor plug" evidence="11">
    <location>
        <begin position="72"/>
        <end position="176"/>
    </location>
</feature>
<dbReference type="InterPro" id="IPR000531">
    <property type="entry name" value="Beta-barrel_TonB"/>
</dbReference>
<evidence type="ECO:0000313" key="13">
    <source>
        <dbReference type="Proteomes" id="UP000248014"/>
    </source>
</evidence>
<keyword evidence="12" id="KW-0675">Receptor</keyword>
<evidence type="ECO:0000256" key="2">
    <source>
        <dbReference type="ARBA" id="ARBA00022448"/>
    </source>
</evidence>
<evidence type="ECO:0000256" key="8">
    <source>
        <dbReference type="RuleBase" id="RU003357"/>
    </source>
</evidence>
<protein>
    <submittedName>
        <fullName evidence="12">TonB-dependent receptor-like protein</fullName>
    </submittedName>
</protein>
<keyword evidence="7" id="KW-0998">Cell outer membrane</keyword>
<name>A0A2V3UX38_9SPHN</name>
<dbReference type="AlphaFoldDB" id="A0A2V3UX38"/>
<keyword evidence="2" id="KW-0813">Transport</keyword>
<dbReference type="Pfam" id="PF07715">
    <property type="entry name" value="Plug"/>
    <property type="match status" value="1"/>
</dbReference>
<reference evidence="12 13" key="1">
    <citation type="submission" date="2018-05" db="EMBL/GenBank/DDBJ databases">
        <title>Genomic Encyclopedia of Type Strains, Phase IV (KMG-IV): sequencing the most valuable type-strain genomes for metagenomic binning, comparative biology and taxonomic classification.</title>
        <authorList>
            <person name="Goeker M."/>
        </authorList>
    </citation>
    <scope>NUCLEOTIDE SEQUENCE [LARGE SCALE GENOMIC DNA]</scope>
    <source>
        <strain evidence="12 13">DSM 3183</strain>
    </source>
</reference>
<comment type="caution">
    <text evidence="12">The sequence shown here is derived from an EMBL/GenBank/DDBJ whole genome shotgun (WGS) entry which is preliminary data.</text>
</comment>
<evidence type="ECO:0000259" key="10">
    <source>
        <dbReference type="Pfam" id="PF00593"/>
    </source>
</evidence>
<dbReference type="PANTHER" id="PTHR30069">
    <property type="entry name" value="TONB-DEPENDENT OUTER MEMBRANE RECEPTOR"/>
    <property type="match status" value="1"/>
</dbReference>
<organism evidence="12 13">
    <name type="scientific">Blastomonas natatoria</name>
    <dbReference type="NCBI Taxonomy" id="34015"/>
    <lineage>
        <taxon>Bacteria</taxon>
        <taxon>Pseudomonadati</taxon>
        <taxon>Pseudomonadota</taxon>
        <taxon>Alphaproteobacteria</taxon>
        <taxon>Sphingomonadales</taxon>
        <taxon>Sphingomonadaceae</taxon>
        <taxon>Blastomonas</taxon>
    </lineage>
</organism>
<dbReference type="SUPFAM" id="SSF56935">
    <property type="entry name" value="Porins"/>
    <property type="match status" value="1"/>
</dbReference>
<keyword evidence="6 8" id="KW-0472">Membrane</keyword>
<evidence type="ECO:0000256" key="3">
    <source>
        <dbReference type="ARBA" id="ARBA00022452"/>
    </source>
</evidence>
<accession>A0A2V3UX38</accession>
<dbReference type="GO" id="GO:0015344">
    <property type="term" value="F:siderophore uptake transmembrane transporter activity"/>
    <property type="evidence" value="ECO:0007669"/>
    <property type="project" value="TreeGrafter"/>
</dbReference>
<evidence type="ECO:0000256" key="7">
    <source>
        <dbReference type="ARBA" id="ARBA00023237"/>
    </source>
</evidence>
<dbReference type="InterPro" id="IPR039426">
    <property type="entry name" value="TonB-dep_rcpt-like"/>
</dbReference>
<evidence type="ECO:0000313" key="12">
    <source>
        <dbReference type="EMBL" id="PXW73434.1"/>
    </source>
</evidence>
<feature type="domain" description="TonB-dependent receptor-like beta-barrel" evidence="10">
    <location>
        <begin position="245"/>
        <end position="426"/>
    </location>
</feature>
<proteinExistence type="inferred from homology"/>
<gene>
    <name evidence="12" type="ORF">C7451_110162</name>
</gene>
<dbReference type="InterPro" id="IPR012910">
    <property type="entry name" value="Plug_dom"/>
</dbReference>
<comment type="similarity">
    <text evidence="8">Belongs to the TonB-dependent receptor family.</text>
</comment>
<keyword evidence="3" id="KW-1134">Transmembrane beta strand</keyword>
<dbReference type="InterPro" id="IPR037066">
    <property type="entry name" value="Plug_dom_sf"/>
</dbReference>
<evidence type="ECO:0000256" key="1">
    <source>
        <dbReference type="ARBA" id="ARBA00004571"/>
    </source>
</evidence>
<keyword evidence="4" id="KW-0812">Transmembrane</keyword>
<dbReference type="Pfam" id="PF00593">
    <property type="entry name" value="TonB_dep_Rec_b-barrel"/>
    <property type="match status" value="1"/>
</dbReference>
<dbReference type="Gene3D" id="2.40.170.20">
    <property type="entry name" value="TonB-dependent receptor, beta-barrel domain"/>
    <property type="match status" value="1"/>
</dbReference>
<dbReference type="InterPro" id="IPR036942">
    <property type="entry name" value="Beta-barrel_TonB_sf"/>
</dbReference>
<evidence type="ECO:0000256" key="6">
    <source>
        <dbReference type="ARBA" id="ARBA00023136"/>
    </source>
</evidence>
<evidence type="ECO:0000256" key="9">
    <source>
        <dbReference type="SAM" id="SignalP"/>
    </source>
</evidence>
<evidence type="ECO:0000256" key="4">
    <source>
        <dbReference type="ARBA" id="ARBA00022692"/>
    </source>
</evidence>
<sequence length="438" mass="47749">MRYRWWAFSSAAILVSFQAGAAATASTEHEAQDEDALARERDVQEVDPDNTIIVYGRAVQQIGVARSGSQGTIGYADFENLPISRTGELVENVPGVIATQHSGTGKANQYFLRGFNLDHGTDFAGFVDGVPINMPTHGHGQGYLDFNFIIPETVERIDFRKGPYFADVGDYSAAGTIAFKTYDTLEPFAQATLGMFGYYRATAAGSAPLASGNLLVAIDSTFSNGPWLLDENLEKYNGLIKFSSGTPGDGFSVQLNGYHARWDSTDQIPERAVQSGLIDRFGFIDDDVGGKTTRVGLVANGAFGGLKLNAFATYYDLTLTSNFTYFLDDPVNGDEFQQADRRAIIGGTASQRWEMANMPLPVALTVGGSVRYDRIDRVGLFRSVEARPIATVRSDKVDELAAGMFVEAEVKPTDRLRVYLGLRGDYLGSVHRTDPDIR</sequence>